<dbReference type="InterPro" id="IPR036770">
    <property type="entry name" value="Ankyrin_rpt-contain_sf"/>
</dbReference>
<feature type="repeat" description="ANK" evidence="3">
    <location>
        <begin position="134"/>
        <end position="166"/>
    </location>
</feature>
<dbReference type="KEGG" id="smag:AN936_21025"/>
<evidence type="ECO:0000313" key="5">
    <source>
        <dbReference type="EMBL" id="ALH82754.1"/>
    </source>
</evidence>
<dbReference type="OrthoDB" id="7390289at2"/>
<evidence type="ECO:0000313" key="6">
    <source>
        <dbReference type="Proteomes" id="UP000058074"/>
    </source>
</evidence>
<accession>A0A0N9V4H1</accession>
<proteinExistence type="predicted"/>
<keyword evidence="4" id="KW-0732">Signal</keyword>
<gene>
    <name evidence="5" type="ORF">AN936_21025</name>
</gene>
<dbReference type="PROSITE" id="PS50088">
    <property type="entry name" value="ANK_REPEAT"/>
    <property type="match status" value="2"/>
</dbReference>
<dbReference type="Gene3D" id="1.25.40.20">
    <property type="entry name" value="Ankyrin repeat-containing domain"/>
    <property type="match status" value="1"/>
</dbReference>
<reference evidence="5 6" key="1">
    <citation type="journal article" date="2015" name="Genome Announc.">
        <title>Complete Genome Sequence of Polypropylene Glycol- and Polyethylene Glycol-Degrading Sphingopyxis macrogoltabida Strain EY-1.</title>
        <authorList>
            <person name="Ohtsubo Y."/>
            <person name="Nagata Y."/>
            <person name="Numata M."/>
            <person name="Tsuchikane K."/>
            <person name="Hosoyama A."/>
            <person name="Yamazoe A."/>
            <person name="Tsuda M."/>
            <person name="Fujita N."/>
            <person name="Kawai F."/>
        </authorList>
    </citation>
    <scope>NUCLEOTIDE SEQUENCE [LARGE SCALE GENOMIC DNA]</scope>
    <source>
        <strain evidence="5 6">EY-1</strain>
    </source>
</reference>
<feature type="chain" id="PRO_5006039285" evidence="4">
    <location>
        <begin position="31"/>
        <end position="207"/>
    </location>
</feature>
<dbReference type="SMART" id="SM00248">
    <property type="entry name" value="ANK"/>
    <property type="match status" value="3"/>
</dbReference>
<dbReference type="PANTHER" id="PTHR24171:SF8">
    <property type="entry name" value="BRCA1-ASSOCIATED RING DOMAIN PROTEIN 1"/>
    <property type="match status" value="1"/>
</dbReference>
<dbReference type="PANTHER" id="PTHR24171">
    <property type="entry name" value="ANKYRIN REPEAT DOMAIN-CONTAINING PROTEIN 39-RELATED"/>
    <property type="match status" value="1"/>
</dbReference>
<dbReference type="PATRIC" id="fig|33050.5.peg.4357"/>
<evidence type="ECO:0000256" key="3">
    <source>
        <dbReference type="PROSITE-ProRule" id="PRU00023"/>
    </source>
</evidence>
<sequence length="207" mass="22276">MFRRVKFRFIAPLLAVAIGAGAFTASPALAQFRGGFAFLQAVENRDGTKATDALKDDATLVNTRHPDRGETALAIVTKRRDTSWLRFLISKGADPSIADRQGVTPLMHAALLNYVDGAQELLDDKAPVDQVNRRGETALILAVQAKNAAMVRLLVKNGANADKADHIAGMSARDYAKRDDRTGQLLALIEAKPDGAPRDNSAVFGPK</sequence>
<evidence type="ECO:0000256" key="2">
    <source>
        <dbReference type="ARBA" id="ARBA00023043"/>
    </source>
</evidence>
<dbReference type="Pfam" id="PF00023">
    <property type="entry name" value="Ank"/>
    <property type="match status" value="1"/>
</dbReference>
<dbReference type="GO" id="GO:0004842">
    <property type="term" value="F:ubiquitin-protein transferase activity"/>
    <property type="evidence" value="ECO:0007669"/>
    <property type="project" value="TreeGrafter"/>
</dbReference>
<name>A0A0N9V4H1_SPHMC</name>
<protein>
    <submittedName>
        <fullName evidence="5">Uncharacterized protein</fullName>
    </submittedName>
</protein>
<feature type="repeat" description="ANK" evidence="3">
    <location>
        <begin position="68"/>
        <end position="100"/>
    </location>
</feature>
<dbReference type="EMBL" id="CP012700">
    <property type="protein sequence ID" value="ALH82754.1"/>
    <property type="molecule type" value="Genomic_DNA"/>
</dbReference>
<evidence type="ECO:0000256" key="1">
    <source>
        <dbReference type="ARBA" id="ARBA00022737"/>
    </source>
</evidence>
<dbReference type="AlphaFoldDB" id="A0A0N9V4H1"/>
<dbReference type="InterPro" id="IPR002110">
    <property type="entry name" value="Ankyrin_rpt"/>
</dbReference>
<dbReference type="RefSeq" id="WP_054589745.1">
    <property type="nucleotide sequence ID" value="NZ_CP012700.1"/>
</dbReference>
<dbReference type="SUPFAM" id="SSF48403">
    <property type="entry name" value="Ankyrin repeat"/>
    <property type="match status" value="1"/>
</dbReference>
<evidence type="ECO:0000256" key="4">
    <source>
        <dbReference type="SAM" id="SignalP"/>
    </source>
</evidence>
<keyword evidence="1" id="KW-0677">Repeat</keyword>
<dbReference type="Pfam" id="PF12796">
    <property type="entry name" value="Ank_2"/>
    <property type="match status" value="1"/>
</dbReference>
<dbReference type="PROSITE" id="PS50297">
    <property type="entry name" value="ANK_REP_REGION"/>
    <property type="match status" value="1"/>
</dbReference>
<feature type="signal peptide" evidence="4">
    <location>
        <begin position="1"/>
        <end position="30"/>
    </location>
</feature>
<organism evidence="5 6">
    <name type="scientific">Sphingopyxis macrogoltabida</name>
    <name type="common">Sphingomonas macrogoltabidus</name>
    <dbReference type="NCBI Taxonomy" id="33050"/>
    <lineage>
        <taxon>Bacteria</taxon>
        <taxon>Pseudomonadati</taxon>
        <taxon>Pseudomonadota</taxon>
        <taxon>Alphaproteobacteria</taxon>
        <taxon>Sphingomonadales</taxon>
        <taxon>Sphingomonadaceae</taxon>
        <taxon>Sphingopyxis</taxon>
    </lineage>
</organism>
<dbReference type="GO" id="GO:0085020">
    <property type="term" value="P:protein K6-linked ubiquitination"/>
    <property type="evidence" value="ECO:0007669"/>
    <property type="project" value="TreeGrafter"/>
</dbReference>
<dbReference type="Proteomes" id="UP000058074">
    <property type="component" value="Chromosome"/>
</dbReference>
<keyword evidence="2 3" id="KW-0040">ANK repeat</keyword>